<dbReference type="NCBIfam" id="NF010309">
    <property type="entry name" value="PRK13746.1"/>
    <property type="match status" value="1"/>
</dbReference>
<evidence type="ECO:0000256" key="3">
    <source>
        <dbReference type="ARBA" id="ARBA00035252"/>
    </source>
</evidence>
<reference evidence="7 8" key="1">
    <citation type="journal article" date="2011" name="PLoS Genet.">
        <title>Azospirillum genomes reveal transition of bacteria from aquatic to terrestrial environments.</title>
        <authorList>
            <person name="Wisniewski-Dye F."/>
            <person name="Borziak K."/>
            <person name="Khalsa-Moyers G."/>
            <person name="Alexandre G."/>
            <person name="Sukharnikov L.O."/>
            <person name="Wuichet K."/>
            <person name="Hurst G.B."/>
            <person name="McDonald W.H."/>
            <person name="Robertson J.S."/>
            <person name="Barbe V."/>
            <person name="Calteau A."/>
            <person name="Rouy Z."/>
            <person name="Mangenot S."/>
            <person name="Prigent-Combaret C."/>
            <person name="Normand P."/>
            <person name="Boyer M."/>
            <person name="Siguier P."/>
            <person name="Dessaux Y."/>
            <person name="Elmerich C."/>
            <person name="Condemine G."/>
            <person name="Krishnen G."/>
            <person name="Kennedy I."/>
            <person name="Paterson A.H."/>
            <person name="Gonzalez V."/>
            <person name="Mavingui P."/>
            <person name="Zhulin I.B."/>
        </authorList>
    </citation>
    <scope>NUCLEOTIDE SEQUENCE [LARGE SCALE GENOMIC DNA]</scope>
    <source>
        <strain evidence="7 8">Sp245</strain>
    </source>
</reference>
<accession>A0A9P1JPH7</accession>
<dbReference type="KEGG" id="abs:AZOBR_40431"/>
<dbReference type="EC" id="2.7.7.47" evidence="2"/>
<dbReference type="Gene3D" id="3.30.460.10">
    <property type="entry name" value="Beta Polymerase, domain 2"/>
    <property type="match status" value="1"/>
</dbReference>
<name>A0A9P1JPH7_9PROT</name>
<dbReference type="InterPro" id="IPR043519">
    <property type="entry name" value="NT_sf"/>
</dbReference>
<dbReference type="AlphaFoldDB" id="A0A9P1JPH7"/>
<dbReference type="Pfam" id="PF13427">
    <property type="entry name" value="AadA_C"/>
    <property type="match status" value="1"/>
</dbReference>
<gene>
    <name evidence="7" type="primary">ant</name>
    <name evidence="7" type="ORF">AZOBR_40431</name>
</gene>
<dbReference type="CDD" id="cd05403">
    <property type="entry name" value="NT_KNTase_like"/>
    <property type="match status" value="1"/>
</dbReference>
<evidence type="ECO:0000256" key="2">
    <source>
        <dbReference type="ARBA" id="ARBA00035126"/>
    </source>
</evidence>
<dbReference type="Proteomes" id="UP000007319">
    <property type="component" value="Chromosome"/>
</dbReference>
<protein>
    <recommendedName>
        <fullName evidence="3">Aminoglycoside (3'') (9) adenylyltransferase</fullName>
        <ecNumber evidence="2">2.7.7.47</ecNumber>
    </recommendedName>
</protein>
<keyword evidence="7" id="KW-0548">Nucleotidyltransferase</keyword>
<evidence type="ECO:0000259" key="6">
    <source>
        <dbReference type="Pfam" id="PF18765"/>
    </source>
</evidence>
<keyword evidence="8" id="KW-1185">Reference proteome</keyword>
<sequence length="280" mass="30310">MLSCRDVAGILMAMIPFLTHEPRSCEQTVAAAAVVRDALGAAASAAYLYGSAVAGGLRPNSDLDILVVTERSLSQDERVAIVRKLLPISGSAAVGGPGRPVELTILARPALIPWRHPACLELQYGEWMRAEFERGDIPVWPCQDPDVAVLIETARRGALPLFGPPVAAVLDPVPRADFVRAMLDMVPILIPGIEEGDDRRNGLLTLARIWTTLTTGEILPKDQAADWALARLPEEHRRVLAHARAAYLGEEGEDWSDLAPGVRPHVDHVIARIQTLTAET</sequence>
<dbReference type="SUPFAM" id="SSF81301">
    <property type="entry name" value="Nucleotidyltransferase"/>
    <property type="match status" value="1"/>
</dbReference>
<dbReference type="EMBL" id="HE577327">
    <property type="protein sequence ID" value="CCC97262.1"/>
    <property type="molecule type" value="Genomic_DNA"/>
</dbReference>
<keyword evidence="1 7" id="KW-0808">Transferase</keyword>
<comment type="catalytic activity">
    <reaction evidence="4">
        <text>streptomycin + ATP = 3''-O-adenylylstreptomycin + diphosphate</text>
        <dbReference type="Rhea" id="RHEA:20245"/>
        <dbReference type="ChEBI" id="CHEBI:30616"/>
        <dbReference type="ChEBI" id="CHEBI:33019"/>
        <dbReference type="ChEBI" id="CHEBI:58007"/>
        <dbReference type="ChEBI" id="CHEBI:58605"/>
        <dbReference type="EC" id="2.7.7.47"/>
    </reaction>
</comment>
<dbReference type="InterPro" id="IPR041633">
    <property type="entry name" value="Polbeta"/>
</dbReference>
<evidence type="ECO:0000256" key="1">
    <source>
        <dbReference type="ARBA" id="ARBA00022679"/>
    </source>
</evidence>
<feature type="domain" description="Adenylyltransferase AadA C-terminal" evidence="5">
    <location>
        <begin position="169"/>
        <end position="271"/>
    </location>
</feature>
<evidence type="ECO:0000259" key="5">
    <source>
        <dbReference type="Pfam" id="PF13427"/>
    </source>
</evidence>
<evidence type="ECO:0000256" key="4">
    <source>
        <dbReference type="ARBA" id="ARBA00048566"/>
    </source>
</evidence>
<proteinExistence type="predicted"/>
<feature type="domain" description="Polymerase beta nucleotidyltransferase" evidence="6">
    <location>
        <begin position="44"/>
        <end position="88"/>
    </location>
</feature>
<evidence type="ECO:0000313" key="8">
    <source>
        <dbReference type="Proteomes" id="UP000007319"/>
    </source>
</evidence>
<evidence type="ECO:0000313" key="7">
    <source>
        <dbReference type="EMBL" id="CCC97262.1"/>
    </source>
</evidence>
<dbReference type="GO" id="GO:0009012">
    <property type="term" value="F:aminoglycoside 3''-adenylyltransferase activity"/>
    <property type="evidence" value="ECO:0007669"/>
    <property type="project" value="UniProtKB-EC"/>
</dbReference>
<dbReference type="InterPro" id="IPR025184">
    <property type="entry name" value="AadA_C"/>
</dbReference>
<dbReference type="Pfam" id="PF18765">
    <property type="entry name" value="Polbeta"/>
    <property type="match status" value="1"/>
</dbReference>
<organism evidence="7 8">
    <name type="scientific">Azospirillum baldaniorum</name>
    <dbReference type="NCBI Taxonomy" id="1064539"/>
    <lineage>
        <taxon>Bacteria</taxon>
        <taxon>Pseudomonadati</taxon>
        <taxon>Pseudomonadota</taxon>
        <taxon>Alphaproteobacteria</taxon>
        <taxon>Rhodospirillales</taxon>
        <taxon>Azospirillaceae</taxon>
        <taxon>Azospirillum</taxon>
    </lineage>
</organism>